<organism evidence="1 2">
    <name type="scientific">Rhabditophanes sp. KR3021</name>
    <dbReference type="NCBI Taxonomy" id="114890"/>
    <lineage>
        <taxon>Eukaryota</taxon>
        <taxon>Metazoa</taxon>
        <taxon>Ecdysozoa</taxon>
        <taxon>Nematoda</taxon>
        <taxon>Chromadorea</taxon>
        <taxon>Rhabditida</taxon>
        <taxon>Tylenchina</taxon>
        <taxon>Panagrolaimomorpha</taxon>
        <taxon>Strongyloidoidea</taxon>
        <taxon>Alloionematidae</taxon>
        <taxon>Rhabditophanes</taxon>
    </lineage>
</organism>
<accession>A0AC35TN30</accession>
<dbReference type="WBParaSite" id="RSKR_0000258300.2">
    <property type="protein sequence ID" value="RSKR_0000258300.2"/>
    <property type="gene ID" value="RSKR_0000258300"/>
</dbReference>
<evidence type="ECO:0000313" key="1">
    <source>
        <dbReference type="Proteomes" id="UP000095286"/>
    </source>
</evidence>
<dbReference type="Proteomes" id="UP000095286">
    <property type="component" value="Unplaced"/>
</dbReference>
<proteinExistence type="predicted"/>
<protein>
    <submittedName>
        <fullName evidence="2">Protein kinase domain-containing protein</fullName>
    </submittedName>
</protein>
<evidence type="ECO:0000313" key="2">
    <source>
        <dbReference type="WBParaSite" id="RSKR_0000258300.2"/>
    </source>
</evidence>
<reference evidence="2" key="1">
    <citation type="submission" date="2016-11" db="UniProtKB">
        <authorList>
            <consortium name="WormBaseParasite"/>
        </authorList>
    </citation>
    <scope>IDENTIFICATION</scope>
    <source>
        <strain evidence="2">KR3021</strain>
    </source>
</reference>
<name>A0AC35TN30_9BILA</name>
<sequence>MEPTANVRPGAKMSAKALQVQNASMFDRGYGSGDRRTLERRSTYYDKAPQSNAPTYNNKQTEFGVNRLFTTTNHISPPSTYHNTSLPSQDLNYNIMPLRDQSSRFKHADLALASRISLFSDKPEPQSQLMNDSVLLGQYDIHKVLGIGCFGSVKLGTNIITKVNVAIKIVIKSELSEESMTKMRKEIEIMKKIRHPNIVKLFHVIENSSQFSLVMEYCQRGELFNYLGKVTKLTDSHARTIFRQIVSAVRYLHHRNIVHRDLKAENILISEDGMIKVADFGFATHFADGELLDTFCGSPPYAAPELFQGIRYDGVKADCWSLGVCLYSMISVNIILFDHSNYLCQGGYPFYADDLHLLRRKVIECRYVIPLYVSISCVQLLKKIFVVDPLKRANIDVIANSRWLNEGDSVYKPPIPYEHESFDIKRMRVMESYGYSQHEITQSVMDKSHNSIHALYTYLGLSDSVIDVEDEYRKYSSSSNVSSALSNKSFDLTHYFDKVCIICMFIV</sequence>